<proteinExistence type="predicted"/>
<gene>
    <name evidence="1" type="ORF">PXH66_13690</name>
</gene>
<accession>A0AAE9ZU88</accession>
<organism evidence="1 2">
    <name type="scientific">Synoicihabitans lomoniglobus</name>
    <dbReference type="NCBI Taxonomy" id="2909285"/>
    <lineage>
        <taxon>Bacteria</taxon>
        <taxon>Pseudomonadati</taxon>
        <taxon>Verrucomicrobiota</taxon>
        <taxon>Opitutia</taxon>
        <taxon>Opitutales</taxon>
        <taxon>Opitutaceae</taxon>
        <taxon>Synoicihabitans</taxon>
    </lineage>
</organism>
<name>A0AAE9ZU88_9BACT</name>
<reference evidence="1" key="1">
    <citation type="submission" date="2023-03" db="EMBL/GenBank/DDBJ databases">
        <title>Lomoglobus Profundus gen. nov., sp. nov., a novel member of the phylum Verrucomicrobia, isolated from deep-marine sediment of South China Sea.</title>
        <authorList>
            <person name="Ahmad T."/>
            <person name="Ishaq S.E."/>
            <person name="Wang F."/>
        </authorList>
    </citation>
    <scope>NUCLEOTIDE SEQUENCE</scope>
    <source>
        <strain evidence="1">LMO-M01</strain>
    </source>
</reference>
<evidence type="ECO:0000313" key="1">
    <source>
        <dbReference type="EMBL" id="WED63386.1"/>
    </source>
</evidence>
<sequence length="70" mass="7670">MTRLQQLERDANSLTEAERAAFAAHLLSTLSVVMSDEDEGVAEALRREAEMDATGEVGISWNDLKHGLGR</sequence>
<dbReference type="AlphaFoldDB" id="A0AAE9ZU88"/>
<dbReference type="KEGG" id="slom:PXH66_13690"/>
<dbReference type="EMBL" id="CP119075">
    <property type="protein sequence ID" value="WED63386.1"/>
    <property type="molecule type" value="Genomic_DNA"/>
</dbReference>
<protein>
    <submittedName>
        <fullName evidence="1">Addiction module protein</fullName>
    </submittedName>
</protein>
<dbReference type="Proteomes" id="UP001218638">
    <property type="component" value="Chromosome"/>
</dbReference>
<dbReference type="RefSeq" id="WP_330929237.1">
    <property type="nucleotide sequence ID" value="NZ_CP119075.1"/>
</dbReference>
<keyword evidence="2" id="KW-1185">Reference proteome</keyword>
<evidence type="ECO:0000313" key="2">
    <source>
        <dbReference type="Proteomes" id="UP001218638"/>
    </source>
</evidence>